<keyword evidence="6 9" id="KW-0472">Membrane</keyword>
<dbReference type="PANTHER" id="PTHR22800:SF242">
    <property type="entry name" value="NKG2-A_NKG2-B TYPE II INTEGRAL MEMBRANE PROTEIN"/>
    <property type="match status" value="1"/>
</dbReference>
<sequence>MVSVPVTIIYSKFNLPPNPKNQERKSKGKKSSILVTEQEITYVKLSLQTASQDLLDNDKTLHSKDLPSPPKKITAEILAIICIVLMASVLKTIVLIFSTATQKQANSIQNARTQKAHNCSCPEEWFTYSNSCYYIGKETKTWEESRMACASMNSSLLYIDDEEEMKFLVSLVREAWIGVFRNSSDHPWVSIKGSMFKYK</sequence>
<keyword evidence="8" id="KW-0325">Glycoprotein</keyword>
<dbReference type="GeneID" id="103270979"/>
<keyword evidence="3" id="KW-0430">Lectin</keyword>
<reference evidence="12" key="1">
    <citation type="submission" date="2025-08" db="UniProtKB">
        <authorList>
            <consortium name="RefSeq"/>
        </authorList>
    </citation>
    <scope>IDENTIFICATION</scope>
</reference>
<dbReference type="Gene3D" id="3.10.100.10">
    <property type="entry name" value="Mannose-Binding Protein A, subunit A"/>
    <property type="match status" value="1"/>
</dbReference>
<feature type="transmembrane region" description="Helical" evidence="9">
    <location>
        <begin position="77"/>
        <end position="97"/>
    </location>
</feature>
<dbReference type="RefSeq" id="XP_021573447.1">
    <property type="nucleotide sequence ID" value="XM_021717772.1"/>
</dbReference>
<feature type="domain" description="C-type lectin" evidence="10">
    <location>
        <begin position="128"/>
        <end position="199"/>
    </location>
</feature>
<dbReference type="InterPro" id="IPR001304">
    <property type="entry name" value="C-type_lectin-like"/>
</dbReference>
<dbReference type="KEGG" id="csyr:103270979"/>
<dbReference type="Gene3D" id="1.10.287.770">
    <property type="entry name" value="YojJ-like"/>
    <property type="match status" value="1"/>
</dbReference>
<dbReference type="GO" id="GO:0045954">
    <property type="term" value="P:positive regulation of natural killer cell mediated cytotoxicity"/>
    <property type="evidence" value="ECO:0007669"/>
    <property type="project" value="TreeGrafter"/>
</dbReference>
<keyword evidence="7" id="KW-0675">Receptor</keyword>
<evidence type="ECO:0000256" key="5">
    <source>
        <dbReference type="ARBA" id="ARBA00022989"/>
    </source>
</evidence>
<dbReference type="Proteomes" id="UP000189704">
    <property type="component" value="Unplaced"/>
</dbReference>
<dbReference type="OrthoDB" id="10059571at2759"/>
<evidence type="ECO:0000256" key="9">
    <source>
        <dbReference type="SAM" id="Phobius"/>
    </source>
</evidence>
<keyword evidence="4" id="KW-0735">Signal-anchor</keyword>
<evidence type="ECO:0000313" key="11">
    <source>
        <dbReference type="Proteomes" id="UP000189704"/>
    </source>
</evidence>
<keyword evidence="5 9" id="KW-1133">Transmembrane helix</keyword>
<dbReference type="PANTHER" id="PTHR22800">
    <property type="entry name" value="C-TYPE LECTIN PROTEINS"/>
    <property type="match status" value="1"/>
</dbReference>
<dbReference type="InterPro" id="IPR050919">
    <property type="entry name" value="NKG2/CD94_NK_receptors"/>
</dbReference>
<keyword evidence="11" id="KW-1185">Reference proteome</keyword>
<dbReference type="InterPro" id="IPR016187">
    <property type="entry name" value="CTDL_fold"/>
</dbReference>
<evidence type="ECO:0000259" key="10">
    <source>
        <dbReference type="PROSITE" id="PS50041"/>
    </source>
</evidence>
<dbReference type="AlphaFoldDB" id="A0A3Q0EEW9"/>
<evidence type="ECO:0000256" key="2">
    <source>
        <dbReference type="ARBA" id="ARBA00022692"/>
    </source>
</evidence>
<evidence type="ECO:0000256" key="6">
    <source>
        <dbReference type="ARBA" id="ARBA00023136"/>
    </source>
</evidence>
<accession>A0A3Q0EEW9</accession>
<dbReference type="PROSITE" id="PS50041">
    <property type="entry name" value="C_TYPE_LECTIN_2"/>
    <property type="match status" value="1"/>
</dbReference>
<keyword evidence="2 9" id="KW-0812">Transmembrane</keyword>
<dbReference type="InterPro" id="IPR016186">
    <property type="entry name" value="C-type_lectin-like/link_sf"/>
</dbReference>
<gene>
    <name evidence="12" type="primary">LOC103270979</name>
</gene>
<evidence type="ECO:0000313" key="12">
    <source>
        <dbReference type="RefSeq" id="XP_021573447.1"/>
    </source>
</evidence>
<evidence type="ECO:0000256" key="3">
    <source>
        <dbReference type="ARBA" id="ARBA00022734"/>
    </source>
</evidence>
<dbReference type="CDD" id="cd03593">
    <property type="entry name" value="CLECT_NK_receptors_like"/>
    <property type="match status" value="1"/>
</dbReference>
<evidence type="ECO:0000256" key="4">
    <source>
        <dbReference type="ARBA" id="ARBA00022968"/>
    </source>
</evidence>
<dbReference type="InterPro" id="IPR033992">
    <property type="entry name" value="NKR-like_CTLD"/>
</dbReference>
<dbReference type="Pfam" id="PF00059">
    <property type="entry name" value="Lectin_C"/>
    <property type="match status" value="1"/>
</dbReference>
<comment type="subcellular location">
    <subcellularLocation>
        <location evidence="1">Membrane</location>
        <topology evidence="1">Single-pass type II membrane protein</topology>
    </subcellularLocation>
</comment>
<dbReference type="GO" id="GO:0016020">
    <property type="term" value="C:membrane"/>
    <property type="evidence" value="ECO:0007669"/>
    <property type="project" value="UniProtKB-SubCell"/>
</dbReference>
<dbReference type="SUPFAM" id="SSF56436">
    <property type="entry name" value="C-type lectin-like"/>
    <property type="match status" value="1"/>
</dbReference>
<name>A0A3Q0EEW9_CARSF</name>
<protein>
    <submittedName>
        <fullName evidence="12">NKG2-A/NKG2-B type II integral membrane protein-like</fullName>
    </submittedName>
</protein>
<organism evidence="11 12">
    <name type="scientific">Carlito syrichta</name>
    <name type="common">Philippine tarsier</name>
    <name type="synonym">Tarsius syrichta</name>
    <dbReference type="NCBI Taxonomy" id="1868482"/>
    <lineage>
        <taxon>Eukaryota</taxon>
        <taxon>Metazoa</taxon>
        <taxon>Chordata</taxon>
        <taxon>Craniata</taxon>
        <taxon>Vertebrata</taxon>
        <taxon>Euteleostomi</taxon>
        <taxon>Mammalia</taxon>
        <taxon>Eutheria</taxon>
        <taxon>Euarchontoglires</taxon>
        <taxon>Primates</taxon>
        <taxon>Haplorrhini</taxon>
        <taxon>Tarsiiformes</taxon>
        <taxon>Tarsiidae</taxon>
        <taxon>Carlito</taxon>
    </lineage>
</organism>
<dbReference type="GO" id="GO:0030246">
    <property type="term" value="F:carbohydrate binding"/>
    <property type="evidence" value="ECO:0007669"/>
    <property type="project" value="UniProtKB-KW"/>
</dbReference>
<evidence type="ECO:0000256" key="8">
    <source>
        <dbReference type="ARBA" id="ARBA00023180"/>
    </source>
</evidence>
<dbReference type="GO" id="GO:0002223">
    <property type="term" value="P:stimulatory C-type lectin receptor signaling pathway"/>
    <property type="evidence" value="ECO:0007669"/>
    <property type="project" value="TreeGrafter"/>
</dbReference>
<proteinExistence type="predicted"/>
<evidence type="ECO:0000256" key="1">
    <source>
        <dbReference type="ARBA" id="ARBA00004606"/>
    </source>
</evidence>
<evidence type="ECO:0000256" key="7">
    <source>
        <dbReference type="ARBA" id="ARBA00023170"/>
    </source>
</evidence>